<dbReference type="Proteomes" id="UP001225646">
    <property type="component" value="Unassembled WGS sequence"/>
</dbReference>
<comment type="similarity">
    <text evidence="1">Belongs to the UPF0749 family.</text>
</comment>
<dbReference type="RefSeq" id="WP_419151303.1">
    <property type="nucleotide sequence ID" value="NZ_JAUSTR010000001.1"/>
</dbReference>
<dbReference type="InterPro" id="IPR010273">
    <property type="entry name" value="DUF881"/>
</dbReference>
<gene>
    <name evidence="4" type="ORF">J2S06_000711</name>
</gene>
<dbReference type="InterPro" id="IPR027267">
    <property type="entry name" value="AH/BAR_dom_sf"/>
</dbReference>
<keyword evidence="2" id="KW-0175">Coiled coil</keyword>
<evidence type="ECO:0000313" key="4">
    <source>
        <dbReference type="EMBL" id="MDQ0161641.1"/>
    </source>
</evidence>
<dbReference type="Pfam" id="PF05949">
    <property type="entry name" value="DUF881"/>
    <property type="match status" value="1"/>
</dbReference>
<keyword evidence="3" id="KW-0812">Transmembrane</keyword>
<dbReference type="Gene3D" id="3.30.70.1880">
    <property type="entry name" value="Protein of unknown function DUF881"/>
    <property type="match status" value="1"/>
</dbReference>
<keyword evidence="5" id="KW-1185">Reference proteome</keyword>
<reference evidence="4 5" key="1">
    <citation type="submission" date="2023-07" db="EMBL/GenBank/DDBJ databases">
        <title>Genomic Encyclopedia of Type Strains, Phase IV (KMG-IV): sequencing the most valuable type-strain genomes for metagenomic binning, comparative biology and taxonomic classification.</title>
        <authorList>
            <person name="Goeker M."/>
        </authorList>
    </citation>
    <scope>NUCLEOTIDE SEQUENCE [LARGE SCALE GENOMIC DNA]</scope>
    <source>
        <strain evidence="4 5">DSM 19092</strain>
    </source>
</reference>
<protein>
    <submittedName>
        <fullName evidence="4">Uncharacterized protein YlxW (UPF0749 family)</fullName>
    </submittedName>
</protein>
<evidence type="ECO:0000256" key="1">
    <source>
        <dbReference type="ARBA" id="ARBA00009108"/>
    </source>
</evidence>
<comment type="caution">
    <text evidence="4">The sequence shown here is derived from an EMBL/GenBank/DDBJ whole genome shotgun (WGS) entry which is preliminary data.</text>
</comment>
<keyword evidence="3" id="KW-0472">Membrane</keyword>
<keyword evidence="3" id="KW-1133">Transmembrane helix</keyword>
<feature type="coiled-coil region" evidence="2">
    <location>
        <begin position="53"/>
        <end position="87"/>
    </location>
</feature>
<evidence type="ECO:0000313" key="5">
    <source>
        <dbReference type="Proteomes" id="UP001225646"/>
    </source>
</evidence>
<organism evidence="4 5">
    <name type="scientific">Aeribacillus alveayuensis</name>
    <dbReference type="NCBI Taxonomy" id="279215"/>
    <lineage>
        <taxon>Bacteria</taxon>
        <taxon>Bacillati</taxon>
        <taxon>Bacillota</taxon>
        <taxon>Bacilli</taxon>
        <taxon>Bacillales</taxon>
        <taxon>Bacillaceae</taxon>
        <taxon>Aeribacillus</taxon>
    </lineage>
</organism>
<evidence type="ECO:0000256" key="3">
    <source>
        <dbReference type="SAM" id="Phobius"/>
    </source>
</evidence>
<dbReference type="PANTHER" id="PTHR37313">
    <property type="entry name" value="UPF0749 PROTEIN RV1825"/>
    <property type="match status" value="1"/>
</dbReference>
<dbReference type="EMBL" id="JAUSTR010000001">
    <property type="protein sequence ID" value="MDQ0161641.1"/>
    <property type="molecule type" value="Genomic_DNA"/>
</dbReference>
<proteinExistence type="inferred from homology"/>
<dbReference type="PANTHER" id="PTHR37313:SF2">
    <property type="entry name" value="UPF0749 PROTEIN YLXX"/>
    <property type="match status" value="1"/>
</dbReference>
<sequence length="236" mass="26951">MNKLKTSSFILFIIMLIVGILISYSYQVTKETQSPNHTSSQQWEKEYEIRKLLIEQEKQNRKLQQLLFKKQQQVTEMEEKLKEEKQIYYNLVEDVEKLRMFVGEVGVVGQGIEVTLEDASYVPEGGNVNNYIVHESHLFKVINELLISGASAISINGQRLFHNTYIYCNGPVVTVDGNQYPAPFVIRAIGDPEVLTQALNIAGGVLDQLAYDNIVVKVEKKNEIRMEPLIKNQTTN</sequence>
<evidence type="ECO:0000256" key="2">
    <source>
        <dbReference type="SAM" id="Coils"/>
    </source>
</evidence>
<dbReference type="SUPFAM" id="SSF103657">
    <property type="entry name" value="BAR/IMD domain-like"/>
    <property type="match status" value="1"/>
</dbReference>
<feature type="transmembrane region" description="Helical" evidence="3">
    <location>
        <begin position="7"/>
        <end position="26"/>
    </location>
</feature>
<name>A0ABT9VL15_9BACI</name>
<accession>A0ABT9VL15</accession>